<feature type="transmembrane region" description="Helical" evidence="2">
    <location>
        <begin position="253"/>
        <end position="274"/>
    </location>
</feature>
<keyword evidence="2" id="KW-1133">Transmembrane helix</keyword>
<dbReference type="STRING" id="1745343.A0A2J6PWS6"/>
<proteinExistence type="predicted"/>
<evidence type="ECO:0000313" key="3">
    <source>
        <dbReference type="EMBL" id="PMD18492.1"/>
    </source>
</evidence>
<accession>A0A2J6PWS6</accession>
<keyword evidence="2" id="KW-0812">Transmembrane</keyword>
<keyword evidence="4" id="KW-1185">Reference proteome</keyword>
<feature type="coiled-coil region" evidence="1">
    <location>
        <begin position="169"/>
        <end position="196"/>
    </location>
</feature>
<sequence>MIRMVTCGLPLPRIEVLLCKAMSFLKTPSSEFNDEFPWSIKKLARVPHPKAIICSMLECAEEFCKSQVTTYRTQIEKIEKRIDVLRDTGYSQPRGLEINYVKLSEASIKLSEIRQKIQYSLSSIASLEEMTGLPAGCSIFPSVSHNSQHVQDISEEPQDQFCDEWWHQLEQARIRLMALKVKCQQQNINIDNLQERARGILSIVSILLAERENEWGRQAYDNQLAIIKYQTKMLEQQEFVVAQTKRDNTVMKVIAILTALFLPGTFIAVCKYSIVLKFF</sequence>
<keyword evidence="2" id="KW-0472">Membrane</keyword>
<dbReference type="EMBL" id="KZ613494">
    <property type="protein sequence ID" value="PMD18492.1"/>
    <property type="molecule type" value="Genomic_DNA"/>
</dbReference>
<dbReference type="AlphaFoldDB" id="A0A2J6PWS6"/>
<organism evidence="3 4">
    <name type="scientific">Hyaloscypha hepaticicola</name>
    <dbReference type="NCBI Taxonomy" id="2082293"/>
    <lineage>
        <taxon>Eukaryota</taxon>
        <taxon>Fungi</taxon>
        <taxon>Dikarya</taxon>
        <taxon>Ascomycota</taxon>
        <taxon>Pezizomycotina</taxon>
        <taxon>Leotiomycetes</taxon>
        <taxon>Helotiales</taxon>
        <taxon>Hyaloscyphaceae</taxon>
        <taxon>Hyaloscypha</taxon>
    </lineage>
</organism>
<name>A0A2J6PWS6_9HELO</name>
<evidence type="ECO:0000256" key="1">
    <source>
        <dbReference type="SAM" id="Coils"/>
    </source>
</evidence>
<dbReference type="Proteomes" id="UP000235672">
    <property type="component" value="Unassembled WGS sequence"/>
</dbReference>
<dbReference type="OrthoDB" id="2830640at2759"/>
<evidence type="ECO:0000256" key="2">
    <source>
        <dbReference type="SAM" id="Phobius"/>
    </source>
</evidence>
<evidence type="ECO:0000313" key="4">
    <source>
        <dbReference type="Proteomes" id="UP000235672"/>
    </source>
</evidence>
<protein>
    <submittedName>
        <fullName evidence="3">Uncharacterized protein</fullName>
    </submittedName>
</protein>
<keyword evidence="1" id="KW-0175">Coiled coil</keyword>
<reference evidence="3 4" key="1">
    <citation type="submission" date="2016-05" db="EMBL/GenBank/DDBJ databases">
        <title>A degradative enzymes factory behind the ericoid mycorrhizal symbiosis.</title>
        <authorList>
            <consortium name="DOE Joint Genome Institute"/>
            <person name="Martino E."/>
            <person name="Morin E."/>
            <person name="Grelet G."/>
            <person name="Kuo A."/>
            <person name="Kohler A."/>
            <person name="Daghino S."/>
            <person name="Barry K."/>
            <person name="Choi C."/>
            <person name="Cichocki N."/>
            <person name="Clum A."/>
            <person name="Copeland A."/>
            <person name="Hainaut M."/>
            <person name="Haridas S."/>
            <person name="Labutti K."/>
            <person name="Lindquist E."/>
            <person name="Lipzen A."/>
            <person name="Khouja H.-R."/>
            <person name="Murat C."/>
            <person name="Ohm R."/>
            <person name="Olson A."/>
            <person name="Spatafora J."/>
            <person name="Veneault-Fourrey C."/>
            <person name="Henrissat B."/>
            <person name="Grigoriev I."/>
            <person name="Martin F."/>
            <person name="Perotto S."/>
        </authorList>
    </citation>
    <scope>NUCLEOTIDE SEQUENCE [LARGE SCALE GENOMIC DNA]</scope>
    <source>
        <strain evidence="3 4">UAMH 7357</strain>
    </source>
</reference>
<gene>
    <name evidence="3" type="ORF">NA56DRAFT_244789</name>
</gene>